<dbReference type="FunFam" id="1.10.238.10:FF:000001">
    <property type="entry name" value="Calmodulin 1"/>
    <property type="match status" value="1"/>
</dbReference>
<evidence type="ECO:0000256" key="1">
    <source>
        <dbReference type="ARBA" id="ARBA00022737"/>
    </source>
</evidence>
<dbReference type="Proteomes" id="UP000218231">
    <property type="component" value="Unassembled WGS sequence"/>
</dbReference>
<proteinExistence type="predicted"/>
<comment type="caution">
    <text evidence="4">The sequence shown here is derived from an EMBL/GenBank/DDBJ whole genome shotgun (WGS) entry which is preliminary data.</text>
</comment>
<dbReference type="GO" id="GO:0005509">
    <property type="term" value="F:calcium ion binding"/>
    <property type="evidence" value="ECO:0007669"/>
    <property type="project" value="InterPro"/>
</dbReference>
<dbReference type="SUPFAM" id="SSF47473">
    <property type="entry name" value="EF-hand"/>
    <property type="match status" value="1"/>
</dbReference>
<dbReference type="PANTHER" id="PTHR23048">
    <property type="entry name" value="MYOSIN LIGHT CHAIN 1, 3"/>
    <property type="match status" value="1"/>
</dbReference>
<keyword evidence="2" id="KW-0106">Calcium</keyword>
<dbReference type="PROSITE" id="PS00018">
    <property type="entry name" value="EF_HAND_1"/>
    <property type="match status" value="3"/>
</dbReference>
<gene>
    <name evidence="4" type="ORF">WR25_16485</name>
</gene>
<accession>A0A2A2J9A0</accession>
<dbReference type="OrthoDB" id="26525at2759"/>
<protein>
    <recommendedName>
        <fullName evidence="3">EF-hand domain-containing protein</fullName>
    </recommendedName>
</protein>
<dbReference type="InterPro" id="IPR018247">
    <property type="entry name" value="EF_Hand_1_Ca_BS"/>
</dbReference>
<dbReference type="PROSITE" id="PS50222">
    <property type="entry name" value="EF_HAND_2"/>
    <property type="match status" value="3"/>
</dbReference>
<feature type="domain" description="EF-hand" evidence="3">
    <location>
        <begin position="93"/>
        <end position="128"/>
    </location>
</feature>
<evidence type="ECO:0000313" key="4">
    <source>
        <dbReference type="EMBL" id="PAV58237.1"/>
    </source>
</evidence>
<feature type="domain" description="EF-hand" evidence="3">
    <location>
        <begin position="56"/>
        <end position="91"/>
    </location>
</feature>
<dbReference type="InterPro" id="IPR011992">
    <property type="entry name" value="EF-hand-dom_pair"/>
</dbReference>
<dbReference type="Gene3D" id="1.10.238.10">
    <property type="entry name" value="EF-hand"/>
    <property type="match status" value="2"/>
</dbReference>
<organism evidence="4 5">
    <name type="scientific">Diploscapter pachys</name>
    <dbReference type="NCBI Taxonomy" id="2018661"/>
    <lineage>
        <taxon>Eukaryota</taxon>
        <taxon>Metazoa</taxon>
        <taxon>Ecdysozoa</taxon>
        <taxon>Nematoda</taxon>
        <taxon>Chromadorea</taxon>
        <taxon>Rhabditida</taxon>
        <taxon>Rhabditina</taxon>
        <taxon>Rhabditomorpha</taxon>
        <taxon>Rhabditoidea</taxon>
        <taxon>Rhabditidae</taxon>
        <taxon>Diploscapter</taxon>
    </lineage>
</organism>
<dbReference type="GO" id="GO:0016460">
    <property type="term" value="C:myosin II complex"/>
    <property type="evidence" value="ECO:0007669"/>
    <property type="project" value="TreeGrafter"/>
</dbReference>
<evidence type="ECO:0000256" key="2">
    <source>
        <dbReference type="ARBA" id="ARBA00022837"/>
    </source>
</evidence>
<dbReference type="STRING" id="2018661.A0A2A2J9A0"/>
<evidence type="ECO:0000259" key="3">
    <source>
        <dbReference type="PROSITE" id="PS50222"/>
    </source>
</evidence>
<dbReference type="EMBL" id="LIAE01010593">
    <property type="protein sequence ID" value="PAV58237.1"/>
    <property type="molecule type" value="Genomic_DNA"/>
</dbReference>
<dbReference type="AlphaFoldDB" id="A0A2A2J9A0"/>
<keyword evidence="5" id="KW-1185">Reference proteome</keyword>
<name>A0A2A2J9A0_9BILA</name>
<dbReference type="CDD" id="cd00051">
    <property type="entry name" value="EFh"/>
    <property type="match status" value="2"/>
</dbReference>
<keyword evidence="1" id="KW-0677">Repeat</keyword>
<dbReference type="SMART" id="SM00054">
    <property type="entry name" value="EFh"/>
    <property type="match status" value="4"/>
</dbReference>
<evidence type="ECO:0000313" key="5">
    <source>
        <dbReference type="Proteomes" id="UP000218231"/>
    </source>
</evidence>
<reference evidence="4 5" key="1">
    <citation type="journal article" date="2017" name="Curr. Biol.">
        <title>Genome architecture and evolution of a unichromosomal asexual nematode.</title>
        <authorList>
            <person name="Fradin H."/>
            <person name="Zegar C."/>
            <person name="Gutwein M."/>
            <person name="Lucas J."/>
            <person name="Kovtun M."/>
            <person name="Corcoran D."/>
            <person name="Baugh L.R."/>
            <person name="Kiontke K."/>
            <person name="Gunsalus K."/>
            <person name="Fitch D.H."/>
            <person name="Piano F."/>
        </authorList>
    </citation>
    <scope>NUCLEOTIDE SEQUENCE [LARGE SCALE GENOMIC DNA]</scope>
    <source>
        <strain evidence="4">PF1309</strain>
    </source>
</reference>
<dbReference type="InterPro" id="IPR050230">
    <property type="entry name" value="CALM/Myosin/TropC-like"/>
</dbReference>
<dbReference type="Pfam" id="PF13499">
    <property type="entry name" value="EF-hand_7"/>
    <property type="match status" value="2"/>
</dbReference>
<sequence length="226" mass="25839">MQLAPNADDMQRKTSRMEGLKECELREIFKEFDKNGDGKINRQELEVALLQFGESPTGGKIEALIEQADIDGNGCIDIDEFLIVLKKQLISPKEERELREVFNVFDKDQDGMISLGDLLDIMGSLGEKLTEVEAKLMIREADRNNDGKIDFHGGKMTRFPTSINYIFRIRHANQGTVDGDATVQCTHLMHELHLQGGTEHVIRMHVDEREGREAQQQRDREQLDCR</sequence>
<feature type="domain" description="EF-hand" evidence="3">
    <location>
        <begin position="24"/>
        <end position="55"/>
    </location>
</feature>
<dbReference type="InterPro" id="IPR002048">
    <property type="entry name" value="EF_hand_dom"/>
</dbReference>
<dbReference type="PANTHER" id="PTHR23048:SF0">
    <property type="entry name" value="CALMODULIN LIKE 3"/>
    <property type="match status" value="1"/>
</dbReference>